<keyword evidence="9" id="KW-0175">Coiled coil</keyword>
<dbReference type="InterPro" id="IPR001789">
    <property type="entry name" value="Sig_transdc_resp-reg_receiver"/>
</dbReference>
<dbReference type="EC" id="2.7.13.3" evidence="3"/>
<dbReference type="InterPro" id="IPR003594">
    <property type="entry name" value="HATPase_dom"/>
</dbReference>
<keyword evidence="4 8" id="KW-0597">Phosphoprotein</keyword>
<dbReference type="CDD" id="cd17546">
    <property type="entry name" value="REC_hyHK_CKI1_RcsC-like"/>
    <property type="match status" value="1"/>
</dbReference>
<dbReference type="Gene3D" id="3.40.50.2300">
    <property type="match status" value="1"/>
</dbReference>
<keyword evidence="6" id="KW-0418">Kinase</keyword>
<dbReference type="Pfam" id="PF17152">
    <property type="entry name" value="CHASE8"/>
    <property type="match status" value="1"/>
</dbReference>
<dbReference type="EMBL" id="JANIBM010000001">
    <property type="protein sequence ID" value="MCQ8179719.1"/>
    <property type="molecule type" value="Genomic_DNA"/>
</dbReference>
<dbReference type="Gene3D" id="1.10.287.130">
    <property type="match status" value="1"/>
</dbReference>
<dbReference type="SMART" id="SM00387">
    <property type="entry name" value="HATPase_c"/>
    <property type="match status" value="1"/>
</dbReference>
<dbReference type="GO" id="GO:0005524">
    <property type="term" value="F:ATP binding"/>
    <property type="evidence" value="ECO:0007669"/>
    <property type="project" value="UniProtKB-KW"/>
</dbReference>
<comment type="caution">
    <text evidence="14">The sequence shown here is derived from an EMBL/GenBank/DDBJ whole genome shotgun (WGS) entry which is preliminary data.</text>
</comment>
<dbReference type="PROSITE" id="PS50885">
    <property type="entry name" value="HAMP"/>
    <property type="match status" value="1"/>
</dbReference>
<dbReference type="RefSeq" id="WP_256609097.1">
    <property type="nucleotide sequence ID" value="NZ_JANIBM010000001.1"/>
</dbReference>
<evidence type="ECO:0000256" key="2">
    <source>
        <dbReference type="ARBA" id="ARBA00004370"/>
    </source>
</evidence>
<evidence type="ECO:0000256" key="6">
    <source>
        <dbReference type="ARBA" id="ARBA00022777"/>
    </source>
</evidence>
<dbReference type="Gene3D" id="6.10.340.10">
    <property type="match status" value="1"/>
</dbReference>
<evidence type="ECO:0000313" key="14">
    <source>
        <dbReference type="EMBL" id="MCQ8179719.1"/>
    </source>
</evidence>
<keyword evidence="14" id="KW-0547">Nucleotide-binding</keyword>
<dbReference type="Pfam" id="PF00512">
    <property type="entry name" value="HisKA"/>
    <property type="match status" value="1"/>
</dbReference>
<organism evidence="14 15">
    <name type="scientific">Methylomonas aurea</name>
    <dbReference type="NCBI Taxonomy" id="2952224"/>
    <lineage>
        <taxon>Bacteria</taxon>
        <taxon>Pseudomonadati</taxon>
        <taxon>Pseudomonadota</taxon>
        <taxon>Gammaproteobacteria</taxon>
        <taxon>Methylococcales</taxon>
        <taxon>Methylococcaceae</taxon>
        <taxon>Methylomonas</taxon>
    </lineage>
</organism>
<evidence type="ECO:0000256" key="1">
    <source>
        <dbReference type="ARBA" id="ARBA00000085"/>
    </source>
</evidence>
<evidence type="ECO:0000256" key="3">
    <source>
        <dbReference type="ARBA" id="ARBA00012438"/>
    </source>
</evidence>
<keyword evidence="15" id="KW-1185">Reference proteome</keyword>
<gene>
    <name evidence="14" type="ORF">NP603_01240</name>
</gene>
<dbReference type="Pfam" id="PF02518">
    <property type="entry name" value="HATPase_c"/>
    <property type="match status" value="1"/>
</dbReference>
<dbReference type="InterPro" id="IPR011006">
    <property type="entry name" value="CheY-like_superfamily"/>
</dbReference>
<dbReference type="InterPro" id="IPR003660">
    <property type="entry name" value="HAMP_dom"/>
</dbReference>
<feature type="domain" description="Response regulatory" evidence="12">
    <location>
        <begin position="515"/>
        <end position="628"/>
    </location>
</feature>
<accession>A0ABT1UD94</accession>
<feature type="transmembrane region" description="Helical" evidence="10">
    <location>
        <begin position="151"/>
        <end position="173"/>
    </location>
</feature>
<keyword evidence="10" id="KW-1133">Transmembrane helix</keyword>
<comment type="catalytic activity">
    <reaction evidence="1">
        <text>ATP + protein L-histidine = ADP + protein N-phospho-L-histidine.</text>
        <dbReference type="EC" id="2.7.13.3"/>
    </reaction>
</comment>
<dbReference type="PRINTS" id="PR00344">
    <property type="entry name" value="BCTRLSENSOR"/>
</dbReference>
<dbReference type="SMART" id="SM00304">
    <property type="entry name" value="HAMP"/>
    <property type="match status" value="1"/>
</dbReference>
<proteinExistence type="predicted"/>
<dbReference type="SUPFAM" id="SSF52172">
    <property type="entry name" value="CheY-like"/>
    <property type="match status" value="1"/>
</dbReference>
<evidence type="ECO:0000259" key="13">
    <source>
        <dbReference type="PROSITE" id="PS50885"/>
    </source>
</evidence>
<dbReference type="InterPro" id="IPR005467">
    <property type="entry name" value="His_kinase_dom"/>
</dbReference>
<reference evidence="14 15" key="1">
    <citation type="submission" date="2022-07" db="EMBL/GenBank/DDBJ databases">
        <title>Methylomonas rivi sp. nov., Methylomonas rosea sp. nov., Methylomonas aureus sp. nov. and Methylomonas subterranea sp. nov., four novel methanotrophs isolated from a freshwater creek and the deep terrestrial subsurface.</title>
        <authorList>
            <person name="Abin C."/>
            <person name="Sankaranarayanan K."/>
            <person name="Garner C."/>
            <person name="Sindelar R."/>
            <person name="Kotary K."/>
            <person name="Garner R."/>
            <person name="Barclay S."/>
            <person name="Lawson P."/>
            <person name="Krumholz L."/>
        </authorList>
    </citation>
    <scope>NUCLEOTIDE SEQUENCE [LARGE SCALE GENOMIC DNA]</scope>
    <source>
        <strain evidence="14 15">SURF-1</strain>
    </source>
</reference>
<keyword evidence="10" id="KW-0812">Transmembrane</keyword>
<keyword evidence="10" id="KW-0472">Membrane</keyword>
<dbReference type="CDD" id="cd16922">
    <property type="entry name" value="HATPase_EvgS-ArcB-TorS-like"/>
    <property type="match status" value="1"/>
</dbReference>
<dbReference type="PROSITE" id="PS50110">
    <property type="entry name" value="RESPONSE_REGULATORY"/>
    <property type="match status" value="1"/>
</dbReference>
<protein>
    <recommendedName>
        <fullName evidence="3">histidine kinase</fullName>
        <ecNumber evidence="3">2.7.13.3</ecNumber>
    </recommendedName>
</protein>
<dbReference type="SMART" id="SM00448">
    <property type="entry name" value="REC"/>
    <property type="match status" value="1"/>
</dbReference>
<sequence>MTASTQPRISISRKLGNILRLMVMLSLMVATASLTVREYGAVQQAIGYKLQLTANMIGQNSSFALLFEDAQTAQEILDALAHDPDIISGQIQNTAGKTLVSYRKPAEAWHDWWPEQIAKTRSITQPILHKNQQTVGYITLEASLKQSYQTLLFNGVLNASIILIALSVVGLYVQRLQRSFLRPILQLAETARQIERDRDYSRRSVYGGNDEISDLAEAFNNMLAQTEAHEADLEIQVQTRTRELEAAKLEAEAANQAKSQFLANMSHEIRTPMNAIVGLVELSLNSPLNVKQREYLLRVESSAHSLMALIDDILDFSKMEAGKMPLETIPFLLEETLEHVFSTMLQLSAKKGIRLIRPDQTDAYHAVIGDPQRLRQIFINLVGNAIKFTERGEVRVAVKELQRDAATVRLQFAISDTGIGITADQQHKLFQAFSQGDSSVTRNYGGTGLGLIISKQLIEQMHGSIRVDSQPNIGSTFTFDVLLGVTDLATIRNFQMRRHRSSFDSDRLRPLHGSKVLLAEDNEINRIVAVELLEQAQIQVDVAENGEIALQKLRDKRYDCVLMDVQMPVMDGYQATRLLRQIPSCLELPVIAMTAGDVVRGAAEMDRSDRQPKRRRPAAGLILLCRTPRMDRNLPSMALDARSPALAGIRAGMAALA</sequence>
<dbReference type="PROSITE" id="PS50109">
    <property type="entry name" value="HIS_KIN"/>
    <property type="match status" value="1"/>
</dbReference>
<dbReference type="CDD" id="cd00082">
    <property type="entry name" value="HisKA"/>
    <property type="match status" value="1"/>
</dbReference>
<dbReference type="InterPro" id="IPR036890">
    <property type="entry name" value="HATPase_C_sf"/>
</dbReference>
<evidence type="ECO:0000313" key="15">
    <source>
        <dbReference type="Proteomes" id="UP001524569"/>
    </source>
</evidence>
<evidence type="ECO:0000256" key="8">
    <source>
        <dbReference type="PROSITE-ProRule" id="PRU00169"/>
    </source>
</evidence>
<dbReference type="InterPro" id="IPR004358">
    <property type="entry name" value="Sig_transdc_His_kin-like_C"/>
</dbReference>
<dbReference type="Proteomes" id="UP001524569">
    <property type="component" value="Unassembled WGS sequence"/>
</dbReference>
<dbReference type="InterPro" id="IPR036097">
    <property type="entry name" value="HisK_dim/P_sf"/>
</dbReference>
<evidence type="ECO:0000256" key="9">
    <source>
        <dbReference type="SAM" id="Coils"/>
    </source>
</evidence>
<keyword evidence="7" id="KW-0902">Two-component regulatory system</keyword>
<dbReference type="SMART" id="SM00388">
    <property type="entry name" value="HisKA"/>
    <property type="match status" value="1"/>
</dbReference>
<feature type="modified residue" description="4-aspartylphosphate" evidence="8">
    <location>
        <position position="564"/>
    </location>
</feature>
<dbReference type="PANTHER" id="PTHR45339:SF1">
    <property type="entry name" value="HYBRID SIGNAL TRANSDUCTION HISTIDINE KINASE J"/>
    <property type="match status" value="1"/>
</dbReference>
<dbReference type="Gene3D" id="3.30.565.10">
    <property type="entry name" value="Histidine kinase-like ATPase, C-terminal domain"/>
    <property type="match status" value="1"/>
</dbReference>
<name>A0ABT1UD94_9GAMM</name>
<feature type="coiled-coil region" evidence="9">
    <location>
        <begin position="237"/>
        <end position="264"/>
    </location>
</feature>
<evidence type="ECO:0000256" key="4">
    <source>
        <dbReference type="ARBA" id="ARBA00022553"/>
    </source>
</evidence>
<comment type="subcellular location">
    <subcellularLocation>
        <location evidence="2">Membrane</location>
    </subcellularLocation>
</comment>
<evidence type="ECO:0000256" key="10">
    <source>
        <dbReference type="SAM" id="Phobius"/>
    </source>
</evidence>
<dbReference type="SUPFAM" id="SSF158472">
    <property type="entry name" value="HAMP domain-like"/>
    <property type="match status" value="1"/>
</dbReference>
<evidence type="ECO:0000256" key="7">
    <source>
        <dbReference type="ARBA" id="ARBA00023012"/>
    </source>
</evidence>
<dbReference type="InterPro" id="IPR003661">
    <property type="entry name" value="HisK_dim/P_dom"/>
</dbReference>
<dbReference type="SUPFAM" id="SSF55874">
    <property type="entry name" value="ATPase domain of HSP90 chaperone/DNA topoisomerase II/histidine kinase"/>
    <property type="match status" value="1"/>
</dbReference>
<feature type="domain" description="HAMP" evidence="13">
    <location>
        <begin position="178"/>
        <end position="231"/>
    </location>
</feature>
<dbReference type="CDD" id="cd06225">
    <property type="entry name" value="HAMP"/>
    <property type="match status" value="1"/>
</dbReference>
<dbReference type="Pfam" id="PF00072">
    <property type="entry name" value="Response_reg"/>
    <property type="match status" value="1"/>
</dbReference>
<feature type="domain" description="Histidine kinase" evidence="11">
    <location>
        <begin position="264"/>
        <end position="485"/>
    </location>
</feature>
<evidence type="ECO:0000256" key="5">
    <source>
        <dbReference type="ARBA" id="ARBA00022679"/>
    </source>
</evidence>
<evidence type="ECO:0000259" key="12">
    <source>
        <dbReference type="PROSITE" id="PS50110"/>
    </source>
</evidence>
<dbReference type="SUPFAM" id="SSF47384">
    <property type="entry name" value="Homodimeric domain of signal transducing histidine kinase"/>
    <property type="match status" value="1"/>
</dbReference>
<dbReference type="InterPro" id="IPR033417">
    <property type="entry name" value="CHASE8"/>
</dbReference>
<dbReference type="Pfam" id="PF00672">
    <property type="entry name" value="HAMP"/>
    <property type="match status" value="1"/>
</dbReference>
<keyword evidence="14" id="KW-0067">ATP-binding</keyword>
<dbReference type="PANTHER" id="PTHR45339">
    <property type="entry name" value="HYBRID SIGNAL TRANSDUCTION HISTIDINE KINASE J"/>
    <property type="match status" value="1"/>
</dbReference>
<evidence type="ECO:0000259" key="11">
    <source>
        <dbReference type="PROSITE" id="PS50109"/>
    </source>
</evidence>
<keyword evidence="5" id="KW-0808">Transferase</keyword>